<accession>A0A183TXK4</accession>
<dbReference type="WBParaSite" id="TCNE_0000097301-mRNA-1">
    <property type="protein sequence ID" value="TCNE_0000097301-mRNA-1"/>
    <property type="gene ID" value="TCNE_0000097301"/>
</dbReference>
<evidence type="ECO:0000313" key="2">
    <source>
        <dbReference type="Proteomes" id="UP000050794"/>
    </source>
</evidence>
<gene>
    <name evidence="1" type="ORF">TCNE_LOCUS974</name>
</gene>
<evidence type="ECO:0000313" key="3">
    <source>
        <dbReference type="WBParaSite" id="TCNE_0000097301-mRNA-1"/>
    </source>
</evidence>
<keyword evidence="2" id="KW-1185">Reference proteome</keyword>
<name>A0A183TXK4_TOXCA</name>
<dbReference type="AlphaFoldDB" id="A0A183TXK4"/>
<dbReference type="Proteomes" id="UP000050794">
    <property type="component" value="Unassembled WGS sequence"/>
</dbReference>
<sequence length="164" mass="18726">MEYLTITVVLHGGLNLNDPSAACFLATARLASPDEVCTENYADHAGDQTETFDQKNERSRTEELISLIESEIAVKRRLSNILNFSELYSETPCVQVLDSWRKDEKRNTIGDAINKTEREAKLLTANMRLDRRSHCGSYKNCESPSNICSKCSEFILFRERIIMR</sequence>
<reference evidence="3" key="1">
    <citation type="submission" date="2016-06" db="UniProtKB">
        <authorList>
            <consortium name="WormBaseParasite"/>
        </authorList>
    </citation>
    <scope>IDENTIFICATION</scope>
</reference>
<dbReference type="EMBL" id="UYWY01000595">
    <property type="protein sequence ID" value="VDM25231.1"/>
    <property type="molecule type" value="Genomic_DNA"/>
</dbReference>
<proteinExistence type="predicted"/>
<organism evidence="2 3">
    <name type="scientific">Toxocara canis</name>
    <name type="common">Canine roundworm</name>
    <dbReference type="NCBI Taxonomy" id="6265"/>
    <lineage>
        <taxon>Eukaryota</taxon>
        <taxon>Metazoa</taxon>
        <taxon>Ecdysozoa</taxon>
        <taxon>Nematoda</taxon>
        <taxon>Chromadorea</taxon>
        <taxon>Rhabditida</taxon>
        <taxon>Spirurina</taxon>
        <taxon>Ascaridomorpha</taxon>
        <taxon>Ascaridoidea</taxon>
        <taxon>Toxocaridae</taxon>
        <taxon>Toxocara</taxon>
    </lineage>
</organism>
<protein>
    <submittedName>
        <fullName evidence="3">Zinc finger BED domain-containing protein 5</fullName>
    </submittedName>
</protein>
<reference evidence="1 2" key="2">
    <citation type="submission" date="2018-11" db="EMBL/GenBank/DDBJ databases">
        <authorList>
            <consortium name="Pathogen Informatics"/>
        </authorList>
    </citation>
    <scope>NUCLEOTIDE SEQUENCE [LARGE SCALE GENOMIC DNA]</scope>
</reference>
<evidence type="ECO:0000313" key="1">
    <source>
        <dbReference type="EMBL" id="VDM25231.1"/>
    </source>
</evidence>